<reference evidence="2" key="1">
    <citation type="journal article" date="2014" name="Nat. Genet.">
        <title>Genome of the human hookworm Necator americanus.</title>
        <authorList>
            <person name="Tang Y.T."/>
            <person name="Gao X."/>
            <person name="Rosa B.A."/>
            <person name="Abubucker S."/>
            <person name="Hallsworth-Pepin K."/>
            <person name="Martin J."/>
            <person name="Tyagi R."/>
            <person name="Heizer E."/>
            <person name="Zhang X."/>
            <person name="Bhonagiri-Palsikar V."/>
            <person name="Minx P."/>
            <person name="Warren W.C."/>
            <person name="Wang Q."/>
            <person name="Zhan B."/>
            <person name="Hotez P.J."/>
            <person name="Sternberg P.W."/>
            <person name="Dougall A."/>
            <person name="Gaze S.T."/>
            <person name="Mulvenna J."/>
            <person name="Sotillo J."/>
            <person name="Ranganathan S."/>
            <person name="Rabelo E.M."/>
            <person name="Wilson R.K."/>
            <person name="Felgner P.L."/>
            <person name="Bethony J."/>
            <person name="Hawdon J.M."/>
            <person name="Gasser R.B."/>
            <person name="Loukas A."/>
            <person name="Mitreva M."/>
        </authorList>
    </citation>
    <scope>NUCLEOTIDE SEQUENCE [LARGE SCALE GENOMIC DNA]</scope>
</reference>
<dbReference type="EMBL" id="KI658524">
    <property type="protein sequence ID" value="ETN82255.1"/>
    <property type="molecule type" value="Genomic_DNA"/>
</dbReference>
<dbReference type="KEGG" id="nai:NECAME_01992"/>
<protein>
    <submittedName>
        <fullName evidence="1">Uncharacterized protein</fullName>
    </submittedName>
</protein>
<gene>
    <name evidence="1" type="ORF">NECAME_01992</name>
</gene>
<evidence type="ECO:0000313" key="1">
    <source>
        <dbReference type="EMBL" id="ETN82255.1"/>
    </source>
</evidence>
<organism evidence="1 2">
    <name type="scientific">Necator americanus</name>
    <name type="common">Human hookworm</name>
    <dbReference type="NCBI Taxonomy" id="51031"/>
    <lineage>
        <taxon>Eukaryota</taxon>
        <taxon>Metazoa</taxon>
        <taxon>Ecdysozoa</taxon>
        <taxon>Nematoda</taxon>
        <taxon>Chromadorea</taxon>
        <taxon>Rhabditida</taxon>
        <taxon>Rhabditina</taxon>
        <taxon>Rhabditomorpha</taxon>
        <taxon>Strongyloidea</taxon>
        <taxon>Ancylostomatidae</taxon>
        <taxon>Bunostominae</taxon>
        <taxon>Necator</taxon>
    </lineage>
</organism>
<accession>W2TJL1</accession>
<name>W2TJL1_NECAM</name>
<keyword evidence="2" id="KW-1185">Reference proteome</keyword>
<evidence type="ECO:0000313" key="2">
    <source>
        <dbReference type="Proteomes" id="UP000053676"/>
    </source>
</evidence>
<dbReference type="Proteomes" id="UP000053676">
    <property type="component" value="Unassembled WGS sequence"/>
</dbReference>
<proteinExistence type="predicted"/>
<sequence>MDDGPFRILKEVNWSRLCRNLNQNKFSAMGNEQSDRMKSRRSLDANFLRQEIPKSWRIVFLGLIASWAEQKAAFFSVNSFEIYKVIVK</sequence>
<dbReference type="AlphaFoldDB" id="W2TJL1"/>